<dbReference type="GO" id="GO:0005886">
    <property type="term" value="C:plasma membrane"/>
    <property type="evidence" value="ECO:0007669"/>
    <property type="project" value="TreeGrafter"/>
</dbReference>
<dbReference type="Proteomes" id="UP001231189">
    <property type="component" value="Unassembled WGS sequence"/>
</dbReference>
<keyword evidence="3" id="KW-0472">Membrane</keyword>
<accession>A0AAD8VJZ2</accession>
<feature type="domain" description="Protein kinase" evidence="4">
    <location>
        <begin position="68"/>
        <end position="330"/>
    </location>
</feature>
<dbReference type="PROSITE" id="PS50011">
    <property type="entry name" value="PROTEIN_KINASE_DOM"/>
    <property type="match status" value="1"/>
</dbReference>
<evidence type="ECO:0000256" key="3">
    <source>
        <dbReference type="SAM" id="Phobius"/>
    </source>
</evidence>
<feature type="transmembrane region" description="Helical" evidence="3">
    <location>
        <begin position="12"/>
        <end position="32"/>
    </location>
</feature>
<evidence type="ECO:0000256" key="2">
    <source>
        <dbReference type="ARBA" id="ARBA00022840"/>
    </source>
</evidence>
<dbReference type="Pfam" id="PF00069">
    <property type="entry name" value="Pkinase"/>
    <property type="match status" value="1"/>
</dbReference>
<sequence length="379" mass="40039">MHDTIVDAVHHAVVAAAAAAFVALAVALYLLWRKKRMGATTGADALGSSQAPLPVLPLADVERATDGFHSSRVIGQGRHFTVYAATPGLAAKRMRPHLILGDPGGRRFPTALRSLTVPPHPNLAALVGLSEGPGERVLLVERASAGSVSLEALLHGASAACTQKQLPVLTWPLRAAVAAGAARGLAHLHEHGIAHGRVRPCNVLVDAAATTSRRRPRQAARVSDYGLSSFLDHEDDPGLLDVRAESDVYMFGALLLEMMTGRRWDSGRLAGWALPLIRGGTIEEVLDSRAGAPADKVESRLLARTARVALACVGNDGRSRPGMPEVSAILNDVEAAYRRRDGAEVEKVREEDGGEGRLSGCLLGPGRSVHKETLLGLPV</sequence>
<keyword evidence="6" id="KW-1185">Reference proteome</keyword>
<keyword evidence="1" id="KW-0547">Nucleotide-binding</keyword>
<dbReference type="InterPro" id="IPR000719">
    <property type="entry name" value="Prot_kinase_dom"/>
</dbReference>
<keyword evidence="3" id="KW-1133">Transmembrane helix</keyword>
<dbReference type="EMBL" id="JAUUTY010000007">
    <property type="protein sequence ID" value="KAK1608046.1"/>
    <property type="molecule type" value="Genomic_DNA"/>
</dbReference>
<organism evidence="5 6">
    <name type="scientific">Lolium multiflorum</name>
    <name type="common">Italian ryegrass</name>
    <name type="synonym">Lolium perenne subsp. multiflorum</name>
    <dbReference type="NCBI Taxonomy" id="4521"/>
    <lineage>
        <taxon>Eukaryota</taxon>
        <taxon>Viridiplantae</taxon>
        <taxon>Streptophyta</taxon>
        <taxon>Embryophyta</taxon>
        <taxon>Tracheophyta</taxon>
        <taxon>Spermatophyta</taxon>
        <taxon>Magnoliopsida</taxon>
        <taxon>Liliopsida</taxon>
        <taxon>Poales</taxon>
        <taxon>Poaceae</taxon>
        <taxon>BOP clade</taxon>
        <taxon>Pooideae</taxon>
        <taxon>Poodae</taxon>
        <taxon>Poeae</taxon>
        <taxon>Poeae Chloroplast Group 2 (Poeae type)</taxon>
        <taxon>Loliodinae</taxon>
        <taxon>Loliinae</taxon>
        <taxon>Lolium</taxon>
    </lineage>
</organism>
<dbReference type="Gene3D" id="1.10.510.10">
    <property type="entry name" value="Transferase(Phosphotransferase) domain 1"/>
    <property type="match status" value="1"/>
</dbReference>
<evidence type="ECO:0000313" key="5">
    <source>
        <dbReference type="EMBL" id="KAK1608046.1"/>
    </source>
</evidence>
<dbReference type="PANTHER" id="PTHR27001:SF39">
    <property type="entry name" value="PROTEIN KINASE SUPERFAMILY PROTEIN"/>
    <property type="match status" value="1"/>
</dbReference>
<dbReference type="AlphaFoldDB" id="A0AAD8VJZ2"/>
<dbReference type="Gene3D" id="3.30.200.20">
    <property type="entry name" value="Phosphorylase Kinase, domain 1"/>
    <property type="match status" value="1"/>
</dbReference>
<dbReference type="InterPro" id="IPR011009">
    <property type="entry name" value="Kinase-like_dom_sf"/>
</dbReference>
<keyword evidence="3" id="KW-0812">Transmembrane</keyword>
<evidence type="ECO:0000259" key="4">
    <source>
        <dbReference type="PROSITE" id="PS50011"/>
    </source>
</evidence>
<evidence type="ECO:0000256" key="1">
    <source>
        <dbReference type="ARBA" id="ARBA00022741"/>
    </source>
</evidence>
<dbReference type="GO" id="GO:0005524">
    <property type="term" value="F:ATP binding"/>
    <property type="evidence" value="ECO:0007669"/>
    <property type="project" value="UniProtKB-KW"/>
</dbReference>
<protein>
    <recommendedName>
        <fullName evidence="4">Protein kinase domain-containing protein</fullName>
    </recommendedName>
</protein>
<evidence type="ECO:0000313" key="6">
    <source>
        <dbReference type="Proteomes" id="UP001231189"/>
    </source>
</evidence>
<dbReference type="PANTHER" id="PTHR27001">
    <property type="entry name" value="OS01G0253100 PROTEIN"/>
    <property type="match status" value="1"/>
</dbReference>
<reference evidence="5" key="1">
    <citation type="submission" date="2023-07" db="EMBL/GenBank/DDBJ databases">
        <title>A chromosome-level genome assembly of Lolium multiflorum.</title>
        <authorList>
            <person name="Chen Y."/>
            <person name="Copetti D."/>
            <person name="Kolliker R."/>
            <person name="Studer B."/>
        </authorList>
    </citation>
    <scope>NUCLEOTIDE SEQUENCE</scope>
    <source>
        <strain evidence="5">02402/16</strain>
        <tissue evidence="5">Leaf</tissue>
    </source>
</reference>
<keyword evidence="2" id="KW-0067">ATP-binding</keyword>
<name>A0AAD8VJZ2_LOLMU</name>
<dbReference type="GO" id="GO:0004672">
    <property type="term" value="F:protein kinase activity"/>
    <property type="evidence" value="ECO:0007669"/>
    <property type="project" value="InterPro"/>
</dbReference>
<proteinExistence type="predicted"/>
<gene>
    <name evidence="5" type="ORF">QYE76_031719</name>
</gene>
<dbReference type="SUPFAM" id="SSF56112">
    <property type="entry name" value="Protein kinase-like (PK-like)"/>
    <property type="match status" value="1"/>
</dbReference>
<comment type="caution">
    <text evidence="5">The sequence shown here is derived from an EMBL/GenBank/DDBJ whole genome shotgun (WGS) entry which is preliminary data.</text>
</comment>